<evidence type="ECO:0000313" key="1">
    <source>
        <dbReference type="EMBL" id="KAI5313250.1"/>
    </source>
</evidence>
<name>A0AAD4UUV0_PRUDU</name>
<dbReference type="AlphaFoldDB" id="A0AAD4UUV0"/>
<sequence length="129" mass="14651">MKSFQERRIAENKESKEVLKFLTGLDDAYAVVGQILLIDPLLVVTKAYSLIIQDEKQRAVSNQGSKPALTDVAAFAVKDHTHNSGRNFSPKNPYLKCDRCDAIRYYKENRMQFSFNSHSYFISTLASTP</sequence>
<dbReference type="EMBL" id="JAJFAZ020000008">
    <property type="protein sequence ID" value="KAI5313250.1"/>
    <property type="molecule type" value="Genomic_DNA"/>
</dbReference>
<evidence type="ECO:0000313" key="2">
    <source>
        <dbReference type="Proteomes" id="UP001054821"/>
    </source>
</evidence>
<accession>A0AAD4UUV0</accession>
<keyword evidence="2" id="KW-1185">Reference proteome</keyword>
<dbReference type="PANTHER" id="PTHR34222">
    <property type="entry name" value="GAG_PRE-INTEGRS DOMAIN-CONTAINING PROTEIN"/>
    <property type="match status" value="1"/>
</dbReference>
<dbReference type="PANTHER" id="PTHR34222:SF99">
    <property type="entry name" value="PROTEIN, PUTATIVE-RELATED"/>
    <property type="match status" value="1"/>
</dbReference>
<proteinExistence type="predicted"/>
<gene>
    <name evidence="1" type="ORF">L3X38_042424</name>
</gene>
<organism evidence="1 2">
    <name type="scientific">Prunus dulcis</name>
    <name type="common">Almond</name>
    <name type="synonym">Amygdalus dulcis</name>
    <dbReference type="NCBI Taxonomy" id="3755"/>
    <lineage>
        <taxon>Eukaryota</taxon>
        <taxon>Viridiplantae</taxon>
        <taxon>Streptophyta</taxon>
        <taxon>Embryophyta</taxon>
        <taxon>Tracheophyta</taxon>
        <taxon>Spermatophyta</taxon>
        <taxon>Magnoliopsida</taxon>
        <taxon>eudicotyledons</taxon>
        <taxon>Gunneridae</taxon>
        <taxon>Pentapetalae</taxon>
        <taxon>rosids</taxon>
        <taxon>fabids</taxon>
        <taxon>Rosales</taxon>
        <taxon>Rosaceae</taxon>
        <taxon>Amygdaloideae</taxon>
        <taxon>Amygdaleae</taxon>
        <taxon>Prunus</taxon>
    </lineage>
</organism>
<dbReference type="Proteomes" id="UP001054821">
    <property type="component" value="Chromosome 8"/>
</dbReference>
<protein>
    <submittedName>
        <fullName evidence="1">Uncharacterized protein</fullName>
    </submittedName>
</protein>
<reference evidence="1 2" key="1">
    <citation type="journal article" date="2022" name="G3 (Bethesda)">
        <title>Whole-genome sequence and methylome profiling of the almond [Prunus dulcis (Mill.) D.A. Webb] cultivar 'Nonpareil'.</title>
        <authorList>
            <person name="D'Amico-Willman K.M."/>
            <person name="Ouma W.Z."/>
            <person name="Meulia T."/>
            <person name="Sideli G.M."/>
            <person name="Gradziel T.M."/>
            <person name="Fresnedo-Ramirez J."/>
        </authorList>
    </citation>
    <scope>NUCLEOTIDE SEQUENCE [LARGE SCALE GENOMIC DNA]</scope>
    <source>
        <strain evidence="1">Clone GOH B32 T37-40</strain>
    </source>
</reference>
<comment type="caution">
    <text evidence="1">The sequence shown here is derived from an EMBL/GenBank/DDBJ whole genome shotgun (WGS) entry which is preliminary data.</text>
</comment>